<evidence type="ECO:0000259" key="2">
    <source>
        <dbReference type="Pfam" id="PF01468"/>
    </source>
</evidence>
<dbReference type="PROSITE" id="PS51257">
    <property type="entry name" value="PROKAR_LIPOPROTEIN"/>
    <property type="match status" value="1"/>
</dbReference>
<feature type="chain" id="PRO_5032786208" description="Protein G-related albumin-binding (GA) module domain-containing protein" evidence="1">
    <location>
        <begin position="24"/>
        <end position="83"/>
    </location>
</feature>
<reference evidence="3 4" key="1">
    <citation type="submission" date="2020-04" db="EMBL/GenBank/DDBJ databases">
        <title>Novel Mycoplasma species detected in Phocoena phocoena (harbor porpoise) from the USA.</title>
        <authorList>
            <person name="Volokhov D.V."/>
        </authorList>
    </citation>
    <scope>NUCLEOTIDE SEQUENCE [LARGE SCALE GENOMIC DNA]</scope>
    <source>
        <strain evidence="3 4">C264-NAS</strain>
    </source>
</reference>
<evidence type="ECO:0000313" key="3">
    <source>
        <dbReference type="EMBL" id="QJG66360.1"/>
    </source>
</evidence>
<dbReference type="Gene3D" id="1.20.5.420">
    <property type="entry name" value="Immunoglobulin FC, subunit C"/>
    <property type="match status" value="1"/>
</dbReference>
<dbReference type="Proteomes" id="UP000501728">
    <property type="component" value="Chromosome"/>
</dbReference>
<evidence type="ECO:0000313" key="4">
    <source>
        <dbReference type="Proteomes" id="UP000501728"/>
    </source>
</evidence>
<dbReference type="AlphaFoldDB" id="A0A858U1N0"/>
<keyword evidence="4" id="KW-1185">Reference proteome</keyword>
<dbReference type="RefSeq" id="WP_169580183.1">
    <property type="nucleotide sequence ID" value="NZ_CP051480.1"/>
</dbReference>
<keyword evidence="1" id="KW-0732">Signal</keyword>
<accession>A0A858U1N0</accession>
<dbReference type="KEGG" id="mphn:HGG64_01380"/>
<evidence type="ECO:0000256" key="1">
    <source>
        <dbReference type="SAM" id="SignalP"/>
    </source>
</evidence>
<dbReference type="InterPro" id="IPR002988">
    <property type="entry name" value="GA_module"/>
</dbReference>
<name>A0A858U1N0_9MOLU</name>
<dbReference type="Pfam" id="PF01468">
    <property type="entry name" value="GA"/>
    <property type="match status" value="1"/>
</dbReference>
<organism evidence="3 4">
    <name type="scientific">Mycoplasma phocoeninasale</name>
    <dbReference type="NCBI Taxonomy" id="2726117"/>
    <lineage>
        <taxon>Bacteria</taxon>
        <taxon>Bacillati</taxon>
        <taxon>Mycoplasmatota</taxon>
        <taxon>Mollicutes</taxon>
        <taxon>Mycoplasmataceae</taxon>
        <taxon>Mycoplasma</taxon>
    </lineage>
</organism>
<gene>
    <name evidence="3" type="ORF">HGG64_01380</name>
</gene>
<protein>
    <recommendedName>
        <fullName evidence="2">Protein G-related albumin-binding (GA) module domain-containing protein</fullName>
    </recommendedName>
</protein>
<feature type="domain" description="Protein G-related albumin-binding (GA) module" evidence="2">
    <location>
        <begin position="32"/>
        <end position="77"/>
    </location>
</feature>
<proteinExistence type="predicted"/>
<dbReference type="EMBL" id="CP051480">
    <property type="protein sequence ID" value="QJG66360.1"/>
    <property type="molecule type" value="Genomic_DNA"/>
</dbReference>
<sequence length="83" mass="9130">MKKKNIKWLAILPLTIAAVPLVALSCKKEDPKLTEAKNNAIKVIETIPGLSAEKKAEIKKQIQAIKTEEDVKGLISKLLKIAQ</sequence>
<feature type="signal peptide" evidence="1">
    <location>
        <begin position="1"/>
        <end position="23"/>
    </location>
</feature>